<dbReference type="Proteomes" id="UP001213000">
    <property type="component" value="Unassembled WGS sequence"/>
</dbReference>
<proteinExistence type="predicted"/>
<evidence type="ECO:0000313" key="2">
    <source>
        <dbReference type="Proteomes" id="UP001213000"/>
    </source>
</evidence>
<comment type="caution">
    <text evidence="1">The sequence shown here is derived from an EMBL/GenBank/DDBJ whole genome shotgun (WGS) entry which is preliminary data.</text>
</comment>
<reference evidence="1" key="1">
    <citation type="submission" date="2022-07" db="EMBL/GenBank/DDBJ databases">
        <title>Genome Sequence of Leucocoprinus birnbaumii.</title>
        <authorList>
            <person name="Buettner E."/>
        </authorList>
    </citation>
    <scope>NUCLEOTIDE SEQUENCE</scope>
    <source>
        <strain evidence="1">VT141</strain>
    </source>
</reference>
<organism evidence="1 2">
    <name type="scientific">Leucocoprinus birnbaumii</name>
    <dbReference type="NCBI Taxonomy" id="56174"/>
    <lineage>
        <taxon>Eukaryota</taxon>
        <taxon>Fungi</taxon>
        <taxon>Dikarya</taxon>
        <taxon>Basidiomycota</taxon>
        <taxon>Agaricomycotina</taxon>
        <taxon>Agaricomycetes</taxon>
        <taxon>Agaricomycetidae</taxon>
        <taxon>Agaricales</taxon>
        <taxon>Agaricineae</taxon>
        <taxon>Agaricaceae</taxon>
        <taxon>Leucocoprinus</taxon>
    </lineage>
</organism>
<dbReference type="EMBL" id="JANIEX010000070">
    <property type="protein sequence ID" value="KAJ3574385.1"/>
    <property type="molecule type" value="Genomic_DNA"/>
</dbReference>
<gene>
    <name evidence="1" type="ORF">NP233_g1809</name>
</gene>
<sequence>MDALSNPDNPTWVKFDLAACRSSGESIHGKILRVRIASCTFDEFCAAYKSASLFTLLQYACGISLVEPYTIALLTETPEVNSVWWLSQLIECVVSGGHESDPSFEPLNPIIRIDYSVMNCKTLEGFRLLVDLYEGFWKNEDSNPLALHEAAMRGR</sequence>
<evidence type="ECO:0000313" key="1">
    <source>
        <dbReference type="EMBL" id="KAJ3574385.1"/>
    </source>
</evidence>
<keyword evidence="2" id="KW-1185">Reference proteome</keyword>
<dbReference type="AlphaFoldDB" id="A0AAD5YZF4"/>
<name>A0AAD5YZF4_9AGAR</name>
<protein>
    <submittedName>
        <fullName evidence="1">Uncharacterized protein</fullName>
    </submittedName>
</protein>
<accession>A0AAD5YZF4</accession>